<dbReference type="AlphaFoldDB" id="A0A511NKJ8"/>
<name>A0A511NKJ8_9FLAO</name>
<dbReference type="EMBL" id="BJXC01000019">
    <property type="protein sequence ID" value="GEM52761.1"/>
    <property type="molecule type" value="Genomic_DNA"/>
</dbReference>
<evidence type="ECO:0000313" key="1">
    <source>
        <dbReference type="EMBL" id="GEM52761.1"/>
    </source>
</evidence>
<gene>
    <name evidence="1" type="ORF">EB1_25510</name>
</gene>
<sequence>MRQIKNIPTITLGILGFYFLTGCSCGNKLTSCPDGRPVSFPKNEKCAKKYYEDAVKNLDVNLKATVNVIEQVTVGVDNLGVKTEAKLLKDKLDNETIRLQETLKASFLALRSDPCGNGERHYKIIEAVNDKNYKLQEIKQNLLNTSTVEQKQETLGGYARGKEDGKNMRILVKAIEKYYTDNQKYPATLSDLNINDVLLKLGNSRLDYKLNNENSFLLIFAGEDYLLHTSDDKVYKGINENTEQPN</sequence>
<dbReference type="OrthoDB" id="1454303at2"/>
<dbReference type="PROSITE" id="PS51257">
    <property type="entry name" value="PROKAR_LIPOPROTEIN"/>
    <property type="match status" value="1"/>
</dbReference>
<reference evidence="1 2" key="1">
    <citation type="submission" date="2019-07" db="EMBL/GenBank/DDBJ databases">
        <title>Whole genome shotgun sequence of Empedobacter brevis NBRC 14943.</title>
        <authorList>
            <person name="Hosoyama A."/>
            <person name="Uohara A."/>
            <person name="Ohji S."/>
            <person name="Ichikawa N."/>
        </authorList>
    </citation>
    <scope>NUCLEOTIDE SEQUENCE [LARGE SCALE GENOMIC DNA]</scope>
    <source>
        <strain evidence="1 2">NBRC 14943</strain>
    </source>
</reference>
<accession>A0A511NKJ8</accession>
<evidence type="ECO:0008006" key="3">
    <source>
        <dbReference type="Google" id="ProtNLM"/>
    </source>
</evidence>
<proteinExistence type="predicted"/>
<evidence type="ECO:0000313" key="2">
    <source>
        <dbReference type="Proteomes" id="UP000321245"/>
    </source>
</evidence>
<organism evidence="1 2">
    <name type="scientific">Empedobacter brevis NBRC 14943 = ATCC 43319</name>
    <dbReference type="NCBI Taxonomy" id="1218108"/>
    <lineage>
        <taxon>Bacteria</taxon>
        <taxon>Pseudomonadati</taxon>
        <taxon>Bacteroidota</taxon>
        <taxon>Flavobacteriia</taxon>
        <taxon>Flavobacteriales</taxon>
        <taxon>Weeksellaceae</taxon>
        <taxon>Empedobacter</taxon>
    </lineage>
</organism>
<keyword evidence="2" id="KW-1185">Reference proteome</keyword>
<protein>
    <recommendedName>
        <fullName evidence="3">Lipoprotein</fullName>
    </recommendedName>
</protein>
<dbReference type="RefSeq" id="WP_026357704.1">
    <property type="nucleotide sequence ID" value="NZ_BJXC01000019.1"/>
</dbReference>
<dbReference type="Proteomes" id="UP000321245">
    <property type="component" value="Unassembled WGS sequence"/>
</dbReference>
<dbReference type="GeneID" id="84651450"/>
<comment type="caution">
    <text evidence="1">The sequence shown here is derived from an EMBL/GenBank/DDBJ whole genome shotgun (WGS) entry which is preliminary data.</text>
</comment>